<dbReference type="Proteomes" id="UP000664534">
    <property type="component" value="Unassembled WGS sequence"/>
</dbReference>
<dbReference type="EMBL" id="CAJPDT010000034">
    <property type="protein sequence ID" value="CAF9923624.1"/>
    <property type="molecule type" value="Genomic_DNA"/>
</dbReference>
<organism evidence="2 3">
    <name type="scientific">Imshaugia aleurites</name>
    <dbReference type="NCBI Taxonomy" id="172621"/>
    <lineage>
        <taxon>Eukaryota</taxon>
        <taxon>Fungi</taxon>
        <taxon>Dikarya</taxon>
        <taxon>Ascomycota</taxon>
        <taxon>Pezizomycotina</taxon>
        <taxon>Lecanoromycetes</taxon>
        <taxon>OSLEUM clade</taxon>
        <taxon>Lecanoromycetidae</taxon>
        <taxon>Lecanorales</taxon>
        <taxon>Lecanorineae</taxon>
        <taxon>Parmeliaceae</taxon>
        <taxon>Imshaugia</taxon>
    </lineage>
</organism>
<keyword evidence="3" id="KW-1185">Reference proteome</keyword>
<feature type="domain" description="Heterokaryon incompatibility" evidence="1">
    <location>
        <begin position="22"/>
        <end position="108"/>
    </location>
</feature>
<dbReference type="PANTHER" id="PTHR10622:SF10">
    <property type="entry name" value="HET DOMAIN-CONTAINING PROTEIN"/>
    <property type="match status" value="1"/>
</dbReference>
<comment type="caution">
    <text evidence="2">The sequence shown here is derived from an EMBL/GenBank/DDBJ whole genome shotgun (WGS) entry which is preliminary data.</text>
</comment>
<evidence type="ECO:0000259" key="1">
    <source>
        <dbReference type="Pfam" id="PF06985"/>
    </source>
</evidence>
<accession>A0A8H3FHK7</accession>
<dbReference type="Pfam" id="PF06985">
    <property type="entry name" value="HET"/>
    <property type="match status" value="1"/>
</dbReference>
<protein>
    <recommendedName>
        <fullName evidence="1">Heterokaryon incompatibility domain-containing protein</fullName>
    </recommendedName>
</protein>
<dbReference type="OrthoDB" id="20872at2759"/>
<proteinExistence type="predicted"/>
<dbReference type="PANTHER" id="PTHR10622">
    <property type="entry name" value="HET DOMAIN-CONTAINING PROTEIN"/>
    <property type="match status" value="1"/>
</dbReference>
<dbReference type="InterPro" id="IPR010730">
    <property type="entry name" value="HET"/>
</dbReference>
<gene>
    <name evidence="2" type="ORF">IMSHALPRED_005974</name>
</gene>
<evidence type="ECO:0000313" key="2">
    <source>
        <dbReference type="EMBL" id="CAF9923624.1"/>
    </source>
</evidence>
<reference evidence="2" key="1">
    <citation type="submission" date="2021-03" db="EMBL/GenBank/DDBJ databases">
        <authorList>
            <person name="Tagirdzhanova G."/>
        </authorList>
    </citation>
    <scope>NUCLEOTIDE SEQUENCE</scope>
</reference>
<evidence type="ECO:0000313" key="3">
    <source>
        <dbReference type="Proteomes" id="UP000664534"/>
    </source>
</evidence>
<dbReference type="AlphaFoldDB" id="A0A8H3FHK7"/>
<sequence length="325" mass="37333">MRLLSTSNLKLYEFYYASIPDYAILSHTWGKYEVSLQMMADPESKKLDGYAKIKHCCELALSEGRKYAWIDTCCIDKTSSADLSEAINSMYRWYERAQVCYVYLADVSAAIVDWQFRTSRWFRRGWTLQELLAPTTVVFYNKGWDELGTKWSLREEISHATGITHKQMIDHKRVNIAARMSWAALRETTRIEDTAYCLLGLFDINMPLLYGEGSQAFMRLQHEILQTQETDESIFAWRDAGYYRCGLLARSPAAFALSGNIRSVKNPNSHVTPPSVTKRLLTMDGLDSDSDYQLHGSMSYTRKPSPRIILHCANQGIDDTFIVMN</sequence>
<name>A0A8H3FHK7_9LECA</name>